<accession>A0A926KXB2</accession>
<comment type="caution">
    <text evidence="1">The sequence shown here is derived from an EMBL/GenBank/DDBJ whole genome shotgun (WGS) entry which is preliminary data.</text>
</comment>
<reference evidence="1" key="1">
    <citation type="submission" date="2020-09" db="EMBL/GenBank/DDBJ databases">
        <title>Draft Genome Sequence of Paenibacillus sp. WST5.</title>
        <authorList>
            <person name="Bao Z."/>
        </authorList>
    </citation>
    <scope>NUCLEOTIDE SEQUENCE</scope>
    <source>
        <strain evidence="1">WST5</strain>
    </source>
</reference>
<evidence type="ECO:0008006" key="3">
    <source>
        <dbReference type="Google" id="ProtNLM"/>
    </source>
</evidence>
<evidence type="ECO:0000313" key="1">
    <source>
        <dbReference type="EMBL" id="MBD0383948.1"/>
    </source>
</evidence>
<gene>
    <name evidence="1" type="ORF">ICC18_28230</name>
</gene>
<name>A0A926KXB2_9BACL</name>
<dbReference type="Proteomes" id="UP000650466">
    <property type="component" value="Unassembled WGS sequence"/>
</dbReference>
<evidence type="ECO:0000313" key="2">
    <source>
        <dbReference type="Proteomes" id="UP000650466"/>
    </source>
</evidence>
<protein>
    <recommendedName>
        <fullName evidence="3">Permuted papain-like amidase YaeF/Yiix C92 family enzyme</fullName>
    </recommendedName>
</protein>
<dbReference type="InterPro" id="IPR038765">
    <property type="entry name" value="Papain-like_cys_pep_sf"/>
</dbReference>
<proteinExistence type="predicted"/>
<sequence length="209" mass="24193">MIAYRIDNNSEHSIYVLLTDTGTLFTTLIKTFTGAPYNHASLALDAELNDLFSFGRKCPTNPWAAGFVEEDVYEGTFRQFPDTRCLLLRLPISQQQRADAKRFIQSFQREEQSYRYNIIGLLGVLLHRDIGPKDAYFCSQFVAETLRNIGLTLWDRPSGLVAPNDFLRHPAFEKVYEGYLYDYKLLDKERLSYERRVTDLSIPLRGQAF</sequence>
<dbReference type="Gene3D" id="3.90.1720.10">
    <property type="entry name" value="endopeptidase domain like (from Nostoc punctiforme)"/>
    <property type="match status" value="1"/>
</dbReference>
<dbReference type="RefSeq" id="WP_188177730.1">
    <property type="nucleotide sequence ID" value="NZ_JACVVD010000014.1"/>
</dbReference>
<dbReference type="SUPFAM" id="SSF54001">
    <property type="entry name" value="Cysteine proteinases"/>
    <property type="match status" value="1"/>
</dbReference>
<dbReference type="AlphaFoldDB" id="A0A926KXB2"/>
<organism evidence="1 2">
    <name type="scientific">Paenibacillus sedimenti</name>
    <dbReference type="NCBI Taxonomy" id="2770274"/>
    <lineage>
        <taxon>Bacteria</taxon>
        <taxon>Bacillati</taxon>
        <taxon>Bacillota</taxon>
        <taxon>Bacilli</taxon>
        <taxon>Bacillales</taxon>
        <taxon>Paenibacillaceae</taxon>
        <taxon>Paenibacillus</taxon>
    </lineage>
</organism>
<dbReference type="EMBL" id="JACVVD010000014">
    <property type="protein sequence ID" value="MBD0383948.1"/>
    <property type="molecule type" value="Genomic_DNA"/>
</dbReference>
<keyword evidence="2" id="KW-1185">Reference proteome</keyword>